<dbReference type="Proteomes" id="UP001231189">
    <property type="component" value="Unassembled WGS sequence"/>
</dbReference>
<protein>
    <submittedName>
        <fullName evidence="2">Uncharacterized protein</fullName>
    </submittedName>
</protein>
<gene>
    <name evidence="2" type="ORF">QYE76_021245</name>
</gene>
<evidence type="ECO:0000313" key="3">
    <source>
        <dbReference type="Proteomes" id="UP001231189"/>
    </source>
</evidence>
<evidence type="ECO:0000313" key="2">
    <source>
        <dbReference type="EMBL" id="KAK1615728.1"/>
    </source>
</evidence>
<evidence type="ECO:0000256" key="1">
    <source>
        <dbReference type="SAM" id="MobiDB-lite"/>
    </source>
</evidence>
<dbReference type="AlphaFoldDB" id="A0AAD8R685"/>
<keyword evidence="3" id="KW-1185">Reference proteome</keyword>
<organism evidence="2 3">
    <name type="scientific">Lolium multiflorum</name>
    <name type="common">Italian ryegrass</name>
    <name type="synonym">Lolium perenne subsp. multiflorum</name>
    <dbReference type="NCBI Taxonomy" id="4521"/>
    <lineage>
        <taxon>Eukaryota</taxon>
        <taxon>Viridiplantae</taxon>
        <taxon>Streptophyta</taxon>
        <taxon>Embryophyta</taxon>
        <taxon>Tracheophyta</taxon>
        <taxon>Spermatophyta</taxon>
        <taxon>Magnoliopsida</taxon>
        <taxon>Liliopsida</taxon>
        <taxon>Poales</taxon>
        <taxon>Poaceae</taxon>
        <taxon>BOP clade</taxon>
        <taxon>Pooideae</taxon>
        <taxon>Poodae</taxon>
        <taxon>Poeae</taxon>
        <taxon>Poeae Chloroplast Group 2 (Poeae type)</taxon>
        <taxon>Loliodinae</taxon>
        <taxon>Loliinae</taxon>
        <taxon>Lolium</taxon>
    </lineage>
</organism>
<accession>A0AAD8R685</accession>
<reference evidence="2" key="1">
    <citation type="submission" date="2023-07" db="EMBL/GenBank/DDBJ databases">
        <title>A chromosome-level genome assembly of Lolium multiflorum.</title>
        <authorList>
            <person name="Chen Y."/>
            <person name="Copetti D."/>
            <person name="Kolliker R."/>
            <person name="Studer B."/>
        </authorList>
    </citation>
    <scope>NUCLEOTIDE SEQUENCE</scope>
    <source>
        <strain evidence="2">02402/16</strain>
        <tissue evidence="2">Leaf</tissue>
    </source>
</reference>
<name>A0AAD8R685_LOLMU</name>
<sequence>MAGSSANKRLIGRAAANSRRSREGCQDGLSAVDIAQDRMASDLSGSIVIHKRAAGISIADAFFSERKQANKMYVASERKSKSRPYE</sequence>
<comment type="caution">
    <text evidence="2">The sequence shown here is derived from an EMBL/GenBank/DDBJ whole genome shotgun (WGS) entry which is preliminary data.</text>
</comment>
<dbReference type="EMBL" id="JAUUTY010000006">
    <property type="protein sequence ID" value="KAK1615728.1"/>
    <property type="molecule type" value="Genomic_DNA"/>
</dbReference>
<proteinExistence type="predicted"/>
<feature type="region of interest" description="Disordered" evidence="1">
    <location>
        <begin position="1"/>
        <end position="25"/>
    </location>
</feature>